<gene>
    <name evidence="1" type="ORF">Apa02nite_044920</name>
</gene>
<comment type="caution">
    <text evidence="1">The sequence shown here is derived from an EMBL/GenBank/DDBJ whole genome shotgun (WGS) entry which is preliminary data.</text>
</comment>
<accession>A0ABQ4BCL2</accession>
<evidence type="ECO:0000313" key="2">
    <source>
        <dbReference type="Proteomes" id="UP000624709"/>
    </source>
</evidence>
<protein>
    <submittedName>
        <fullName evidence="1">Uncharacterized protein</fullName>
    </submittedName>
</protein>
<dbReference type="Proteomes" id="UP000624709">
    <property type="component" value="Unassembled WGS sequence"/>
</dbReference>
<keyword evidence="2" id="KW-1185">Reference proteome</keyword>
<name>A0ABQ4BCL2_9ACTN</name>
<reference evidence="1 2" key="1">
    <citation type="submission" date="2021-01" db="EMBL/GenBank/DDBJ databases">
        <title>Whole genome shotgun sequence of Actinoplanes palleronii NBRC 14916.</title>
        <authorList>
            <person name="Komaki H."/>
            <person name="Tamura T."/>
        </authorList>
    </citation>
    <scope>NUCLEOTIDE SEQUENCE [LARGE SCALE GENOMIC DNA]</scope>
    <source>
        <strain evidence="1 2">NBRC 14916</strain>
    </source>
</reference>
<dbReference type="EMBL" id="BOMS01000060">
    <property type="protein sequence ID" value="GIE68384.1"/>
    <property type="molecule type" value="Genomic_DNA"/>
</dbReference>
<organism evidence="1 2">
    <name type="scientific">Actinoplanes palleronii</name>
    <dbReference type="NCBI Taxonomy" id="113570"/>
    <lineage>
        <taxon>Bacteria</taxon>
        <taxon>Bacillati</taxon>
        <taxon>Actinomycetota</taxon>
        <taxon>Actinomycetes</taxon>
        <taxon>Micromonosporales</taxon>
        <taxon>Micromonosporaceae</taxon>
        <taxon>Actinoplanes</taxon>
    </lineage>
</organism>
<proteinExistence type="predicted"/>
<evidence type="ECO:0000313" key="1">
    <source>
        <dbReference type="EMBL" id="GIE68384.1"/>
    </source>
</evidence>
<sequence length="325" mass="33304">MKIHPFGGNLPSARNREGGRLVVPVMTRTRGLLTAAAVPLILMAGCARPDTAGEAGSASVATEPITESASAPAGDPAVLIRIAQEGGFVPAQFVYSRIPQLTVYADGRVITEGPVPAIAPGPALPNLQVLKLTPARAQQWADDALKAGVKTGADLGQPGVADIPDTVITATSGGKTETVRVMALDHAQATDPNLSAAQQAARAKLRAYVEELNKLTVETGSPASESYRPAELAALAWPYVAGDDGLNQPAQAWPGPALPGEELPPAGTGLTCVAVSGDAAGTVWAAAEKANQRTPWTSGGKQYSVTFRPLLPDETGGCAALKEAK</sequence>